<evidence type="ECO:0000256" key="1">
    <source>
        <dbReference type="SAM" id="MobiDB-lite"/>
    </source>
</evidence>
<dbReference type="PANTHER" id="PTHR46888">
    <property type="entry name" value="ZINC KNUCKLE DOMAINCONTAINING PROTEIN-RELATED"/>
    <property type="match status" value="1"/>
</dbReference>
<reference evidence="3" key="1">
    <citation type="submission" date="2025-08" db="UniProtKB">
        <authorList>
            <consortium name="Ensembl"/>
        </authorList>
    </citation>
    <scope>IDENTIFICATION</scope>
</reference>
<dbReference type="Ensembl" id="ENSCCRT00015002619.1">
    <property type="protein sequence ID" value="ENSCCRP00015002484.1"/>
    <property type="gene ID" value="ENSCCRG00015001538.1"/>
</dbReference>
<dbReference type="InterPro" id="IPR003309">
    <property type="entry name" value="SCAN_dom"/>
</dbReference>
<dbReference type="Proteomes" id="UP000694700">
    <property type="component" value="Unplaced"/>
</dbReference>
<evidence type="ECO:0000259" key="2">
    <source>
        <dbReference type="Pfam" id="PF02023"/>
    </source>
</evidence>
<name>A0A8C1S6V1_CYPCA</name>
<dbReference type="SUPFAM" id="SSF47353">
    <property type="entry name" value="Retrovirus capsid dimerization domain-like"/>
    <property type="match status" value="1"/>
</dbReference>
<sequence length="647" mass="72524">MDFDLISVTLSPTTEEFNRCRKKDLLLIADFFNIEIPREAIKKVIKDELFEKLVSEGILPREYKEVIEEVQDVAGETIDQELPLDSKSVASCDDPKMALKLKELDLSIRKQECEAQRIRLRAIEIQADRDIRLRQLDLQAQQMQSKPVPLPRSRAPSGTSPVQSPNRSMLESQSGFDVSKNIALVPKFRESEVDSYFTAFERVAANLKWPKEMWALLLQCSLVGKAQEVSSALPIEQSLDYDIVKSAVLRTYELVPEAYRQKFRNLSKTVNQTFVEFAREKKNHFEKWCLSSKVNSFEQLQELLLLEDFKRCIPEKIVVHLNEKRVVSLQDAAVICDEFVLTHKQVFSSPRPTRNLSFRDESRERGMPKTPHSYRNDMPVASGRSPVAKLNGDGRVCFYCLDPSHLISECKAWKQKNSAAKTKSIAFVQSASSFDSPLKSKVYEPFILNGSVSLSVGSDYKPIQMLRDTGSAQSLILKSALSFSSESYTGESVLIQGIELGCVKVPLHQVHLKSDLVEGPVKIAVCSQLPVKGISLILGNDLAGGKVFPCPVVTDVPTARGSNDIAEKFPSVFPVCAVTRAQARKYDDVVELSDSFLIPQSKPVEVKLSIDPELFKSDLDVLTEVEKIPLTLGREQLAIAQKSDPTL</sequence>
<dbReference type="Gene3D" id="1.10.4020.10">
    <property type="entry name" value="DNA breaking-rejoining enzymes"/>
    <property type="match status" value="1"/>
</dbReference>
<evidence type="ECO:0000313" key="4">
    <source>
        <dbReference type="Proteomes" id="UP000694700"/>
    </source>
</evidence>
<dbReference type="Pfam" id="PF02023">
    <property type="entry name" value="SCAN"/>
    <property type="match status" value="1"/>
</dbReference>
<feature type="compositionally biased region" description="Basic and acidic residues" evidence="1">
    <location>
        <begin position="357"/>
        <end position="367"/>
    </location>
</feature>
<dbReference type="InterPro" id="IPR038269">
    <property type="entry name" value="SCAN_sf"/>
</dbReference>
<feature type="domain" description="SCAN box" evidence="2">
    <location>
        <begin position="256"/>
        <end position="344"/>
    </location>
</feature>
<dbReference type="AlphaFoldDB" id="A0A8C1S6V1"/>
<feature type="region of interest" description="Disordered" evidence="1">
    <location>
        <begin position="350"/>
        <end position="381"/>
    </location>
</feature>
<proteinExistence type="predicted"/>
<feature type="compositionally biased region" description="Polar residues" evidence="1">
    <location>
        <begin position="156"/>
        <end position="172"/>
    </location>
</feature>
<protein>
    <recommendedName>
        <fullName evidence="2">SCAN box domain-containing protein</fullName>
    </recommendedName>
</protein>
<evidence type="ECO:0000313" key="3">
    <source>
        <dbReference type="Ensembl" id="ENSCCRP00015002484.1"/>
    </source>
</evidence>
<organism evidence="3 4">
    <name type="scientific">Cyprinus carpio</name>
    <name type="common">Common carp</name>
    <dbReference type="NCBI Taxonomy" id="7962"/>
    <lineage>
        <taxon>Eukaryota</taxon>
        <taxon>Metazoa</taxon>
        <taxon>Chordata</taxon>
        <taxon>Craniata</taxon>
        <taxon>Vertebrata</taxon>
        <taxon>Euteleostomi</taxon>
        <taxon>Actinopterygii</taxon>
        <taxon>Neopterygii</taxon>
        <taxon>Teleostei</taxon>
        <taxon>Ostariophysi</taxon>
        <taxon>Cypriniformes</taxon>
        <taxon>Cyprinidae</taxon>
        <taxon>Cyprininae</taxon>
        <taxon>Cyprinus</taxon>
    </lineage>
</organism>
<accession>A0A8C1S6V1</accession>
<feature type="region of interest" description="Disordered" evidence="1">
    <location>
        <begin position="143"/>
        <end position="172"/>
    </location>
</feature>
<dbReference type="PANTHER" id="PTHR46888:SF13">
    <property type="entry name" value="RIBONUCLEASE H"/>
    <property type="match status" value="1"/>
</dbReference>